<dbReference type="AlphaFoldDB" id="A0A2Z7CP24"/>
<protein>
    <submittedName>
        <fullName evidence="1">Uncharacterized protein</fullName>
    </submittedName>
</protein>
<sequence>MSYFEDNRQCRAPHLPAGLSVSRYETSSHEHWQQQVFQVSQLVVEMAQLLRVARSIHSCIARSNNPDHALDSSHRTTSPFNTGIPKLFNSKLLSSKDLAEEGSFKPTKQLSSEYCLATKTENHEHHLPNSRTTQLGMLSTAGDTAIGTLNIWRYEAHQNNSTAGDQKLTGTNQQLETRGSQNNSIAIGCFSGLPFWQLVPGSDQFREETGTSRKCTPQNPLPMLNTLSSVSMRESRIQYLCDPQWFRDTASRGPTTIAAPESQFRTCPSDHGKRTTMHRLLHASGSHPIPPPNDPK</sequence>
<evidence type="ECO:0000313" key="1">
    <source>
        <dbReference type="EMBL" id="KZV48125.1"/>
    </source>
</evidence>
<keyword evidence="2" id="KW-1185">Reference proteome</keyword>
<dbReference type="EMBL" id="KQ994488">
    <property type="protein sequence ID" value="KZV48125.1"/>
    <property type="molecule type" value="Genomic_DNA"/>
</dbReference>
<gene>
    <name evidence="1" type="ORF">F511_20506</name>
</gene>
<proteinExistence type="predicted"/>
<evidence type="ECO:0000313" key="2">
    <source>
        <dbReference type="Proteomes" id="UP000250235"/>
    </source>
</evidence>
<organism evidence="1 2">
    <name type="scientific">Dorcoceras hygrometricum</name>
    <dbReference type="NCBI Taxonomy" id="472368"/>
    <lineage>
        <taxon>Eukaryota</taxon>
        <taxon>Viridiplantae</taxon>
        <taxon>Streptophyta</taxon>
        <taxon>Embryophyta</taxon>
        <taxon>Tracheophyta</taxon>
        <taxon>Spermatophyta</taxon>
        <taxon>Magnoliopsida</taxon>
        <taxon>eudicotyledons</taxon>
        <taxon>Gunneridae</taxon>
        <taxon>Pentapetalae</taxon>
        <taxon>asterids</taxon>
        <taxon>lamiids</taxon>
        <taxon>Lamiales</taxon>
        <taxon>Gesneriaceae</taxon>
        <taxon>Didymocarpoideae</taxon>
        <taxon>Trichosporeae</taxon>
        <taxon>Loxocarpinae</taxon>
        <taxon>Dorcoceras</taxon>
    </lineage>
</organism>
<reference evidence="1 2" key="1">
    <citation type="journal article" date="2015" name="Proc. Natl. Acad. Sci. U.S.A.">
        <title>The resurrection genome of Boea hygrometrica: A blueprint for survival of dehydration.</title>
        <authorList>
            <person name="Xiao L."/>
            <person name="Yang G."/>
            <person name="Zhang L."/>
            <person name="Yang X."/>
            <person name="Zhao S."/>
            <person name="Ji Z."/>
            <person name="Zhou Q."/>
            <person name="Hu M."/>
            <person name="Wang Y."/>
            <person name="Chen M."/>
            <person name="Xu Y."/>
            <person name="Jin H."/>
            <person name="Xiao X."/>
            <person name="Hu G."/>
            <person name="Bao F."/>
            <person name="Hu Y."/>
            <person name="Wan P."/>
            <person name="Li L."/>
            <person name="Deng X."/>
            <person name="Kuang T."/>
            <person name="Xiang C."/>
            <person name="Zhu J.K."/>
            <person name="Oliver M.J."/>
            <person name="He Y."/>
        </authorList>
    </citation>
    <scope>NUCLEOTIDE SEQUENCE [LARGE SCALE GENOMIC DNA]</scope>
    <source>
        <strain evidence="2">cv. XS01</strain>
    </source>
</reference>
<dbReference type="Proteomes" id="UP000250235">
    <property type="component" value="Unassembled WGS sequence"/>
</dbReference>
<name>A0A2Z7CP24_9LAMI</name>
<accession>A0A2Z7CP24</accession>